<accession>A0A7V4DEW6</accession>
<dbReference type="InterPro" id="IPR005531">
    <property type="entry name" value="Asp23"/>
</dbReference>
<protein>
    <submittedName>
        <fullName evidence="2">Asp23/Gls24 family envelope stress response protein</fullName>
    </submittedName>
</protein>
<proteinExistence type="inferred from homology"/>
<dbReference type="Pfam" id="PF03780">
    <property type="entry name" value="Asp23"/>
    <property type="match status" value="1"/>
</dbReference>
<dbReference type="AlphaFoldDB" id="A0A7V4DEW6"/>
<reference evidence="2" key="1">
    <citation type="journal article" date="2020" name="mSystems">
        <title>Genome- and Community-Level Interaction Insights into Carbon Utilization and Element Cycling Functions of Hydrothermarchaeota in Hydrothermal Sediment.</title>
        <authorList>
            <person name="Zhou Z."/>
            <person name="Liu Y."/>
            <person name="Xu W."/>
            <person name="Pan J."/>
            <person name="Luo Z.H."/>
            <person name="Li M."/>
        </authorList>
    </citation>
    <scope>NUCLEOTIDE SEQUENCE [LARGE SCALE GENOMIC DNA]</scope>
    <source>
        <strain evidence="2">SpSt-747</strain>
    </source>
</reference>
<sequence length="117" mass="13428">MKGCEVLFEEGKVTYAFRVLQKLIERLLQGIPGVESLEKNREESIRLDARGDLLSVNLFLILTLERRVPETAWEIQKRVKEKIEKETTLRVDHINIYVQGFATGHLSSFSLQGALKT</sequence>
<comment type="caution">
    <text evidence="2">The sequence shown here is derived from an EMBL/GenBank/DDBJ whole genome shotgun (WGS) entry which is preliminary data.</text>
</comment>
<evidence type="ECO:0000313" key="2">
    <source>
        <dbReference type="EMBL" id="HGI31167.1"/>
    </source>
</evidence>
<name>A0A7V4DEW6_9BACT</name>
<evidence type="ECO:0000256" key="1">
    <source>
        <dbReference type="ARBA" id="ARBA00005721"/>
    </source>
</evidence>
<gene>
    <name evidence="2" type="ORF">ENV30_07695</name>
</gene>
<organism evidence="2">
    <name type="scientific">Candidatus Caldatribacterium californiense</name>
    <dbReference type="NCBI Taxonomy" id="1454726"/>
    <lineage>
        <taxon>Bacteria</taxon>
        <taxon>Pseudomonadati</taxon>
        <taxon>Atribacterota</taxon>
        <taxon>Atribacteria</taxon>
        <taxon>Atribacterales</taxon>
        <taxon>Candidatus Caldatribacteriaceae</taxon>
        <taxon>Candidatus Caldatribacterium</taxon>
    </lineage>
</organism>
<dbReference type="EMBL" id="DTFV01000115">
    <property type="protein sequence ID" value="HGI31167.1"/>
    <property type="molecule type" value="Genomic_DNA"/>
</dbReference>
<comment type="similarity">
    <text evidence="1">Belongs to the asp23 family.</text>
</comment>